<keyword evidence="1" id="KW-1133">Transmembrane helix</keyword>
<keyword evidence="1" id="KW-0812">Transmembrane</keyword>
<keyword evidence="1" id="KW-0472">Membrane</keyword>
<dbReference type="AlphaFoldDB" id="A0A0K2UTZ1"/>
<accession>A0A0K2UTZ1</accession>
<proteinExistence type="predicted"/>
<protein>
    <submittedName>
        <fullName evidence="2">Uncharacterized protein</fullName>
    </submittedName>
</protein>
<evidence type="ECO:0000256" key="1">
    <source>
        <dbReference type="SAM" id="Phobius"/>
    </source>
</evidence>
<organism evidence="2">
    <name type="scientific">Lepeophtheirus salmonis</name>
    <name type="common">Salmon louse</name>
    <name type="synonym">Caligus salmonis</name>
    <dbReference type="NCBI Taxonomy" id="72036"/>
    <lineage>
        <taxon>Eukaryota</taxon>
        <taxon>Metazoa</taxon>
        <taxon>Ecdysozoa</taxon>
        <taxon>Arthropoda</taxon>
        <taxon>Crustacea</taxon>
        <taxon>Multicrustacea</taxon>
        <taxon>Hexanauplia</taxon>
        <taxon>Copepoda</taxon>
        <taxon>Siphonostomatoida</taxon>
        <taxon>Caligidae</taxon>
        <taxon>Lepeophtheirus</taxon>
    </lineage>
</organism>
<reference evidence="2" key="1">
    <citation type="submission" date="2014-05" db="EMBL/GenBank/DDBJ databases">
        <authorList>
            <person name="Chronopoulou M."/>
        </authorList>
    </citation>
    <scope>NUCLEOTIDE SEQUENCE</scope>
    <source>
        <tissue evidence="2">Whole organism</tissue>
    </source>
</reference>
<evidence type="ECO:0000313" key="2">
    <source>
        <dbReference type="EMBL" id="CDW41743.1"/>
    </source>
</evidence>
<name>A0A0K2UTZ1_LEPSM</name>
<feature type="transmembrane region" description="Helical" evidence="1">
    <location>
        <begin position="21"/>
        <end position="37"/>
    </location>
</feature>
<dbReference type="EMBL" id="HACA01024382">
    <property type="protein sequence ID" value="CDW41743.1"/>
    <property type="molecule type" value="Transcribed_RNA"/>
</dbReference>
<sequence>MYGLNNKCYTICSMNTFEHKLFHIMIIVTMTNILIHRNPS</sequence>